<evidence type="ECO:0000313" key="2">
    <source>
        <dbReference type="Proteomes" id="UP001059596"/>
    </source>
</evidence>
<feature type="non-terminal residue" evidence="1">
    <location>
        <position position="71"/>
    </location>
</feature>
<reference evidence="1" key="1">
    <citation type="journal article" date="2023" name="Genome Biol. Evol.">
        <title>Long-read-based Genome Assembly of Drosophila gunungcola Reveals Fewer Chemosensory Genes in Flower-breeding Species.</title>
        <authorList>
            <person name="Negi A."/>
            <person name="Liao B.Y."/>
            <person name="Yeh S.D."/>
        </authorList>
    </citation>
    <scope>NUCLEOTIDE SEQUENCE</scope>
    <source>
        <strain evidence="1">Sukarami</strain>
    </source>
</reference>
<dbReference type="AlphaFoldDB" id="A0A9P9YZS9"/>
<proteinExistence type="predicted"/>
<protein>
    <submittedName>
        <fullName evidence="1">Uncharacterized protein</fullName>
    </submittedName>
</protein>
<dbReference type="EMBL" id="JAMKOV010000001">
    <property type="protein sequence ID" value="KAI8046151.1"/>
    <property type="molecule type" value="Genomic_DNA"/>
</dbReference>
<organism evidence="1 2">
    <name type="scientific">Drosophila gunungcola</name>
    <name type="common">fruit fly</name>
    <dbReference type="NCBI Taxonomy" id="103775"/>
    <lineage>
        <taxon>Eukaryota</taxon>
        <taxon>Metazoa</taxon>
        <taxon>Ecdysozoa</taxon>
        <taxon>Arthropoda</taxon>
        <taxon>Hexapoda</taxon>
        <taxon>Insecta</taxon>
        <taxon>Pterygota</taxon>
        <taxon>Neoptera</taxon>
        <taxon>Endopterygota</taxon>
        <taxon>Diptera</taxon>
        <taxon>Brachycera</taxon>
        <taxon>Muscomorpha</taxon>
        <taxon>Ephydroidea</taxon>
        <taxon>Drosophilidae</taxon>
        <taxon>Drosophila</taxon>
        <taxon>Sophophora</taxon>
    </lineage>
</organism>
<keyword evidence="2" id="KW-1185">Reference proteome</keyword>
<comment type="caution">
    <text evidence="1">The sequence shown here is derived from an EMBL/GenBank/DDBJ whole genome shotgun (WGS) entry which is preliminary data.</text>
</comment>
<gene>
    <name evidence="1" type="ORF">M5D96_002351</name>
</gene>
<sequence>MEAFCLPKNPSPELSGALNHKHLVSATTRHFERDIDACFCAGAEVQNSFRVSSIEKQANSGRKVGFCGCGE</sequence>
<accession>A0A9P9YZS9</accession>
<name>A0A9P9YZS9_9MUSC</name>
<evidence type="ECO:0000313" key="1">
    <source>
        <dbReference type="EMBL" id="KAI8046151.1"/>
    </source>
</evidence>
<dbReference type="Proteomes" id="UP001059596">
    <property type="component" value="Chromosome 3R"/>
</dbReference>